<reference evidence="2 3" key="1">
    <citation type="submission" date="2018-08" db="EMBL/GenBank/DDBJ databases">
        <title>A genome reference for cultivated species of the human gut microbiota.</title>
        <authorList>
            <person name="Zou Y."/>
            <person name="Xue W."/>
            <person name="Luo G."/>
        </authorList>
    </citation>
    <scope>NUCLEOTIDE SEQUENCE [LARGE SCALE GENOMIC DNA]</scope>
    <source>
        <strain evidence="2 3">TF05-18</strain>
    </source>
</reference>
<keyword evidence="1" id="KW-0175">Coiled coil</keyword>
<evidence type="ECO:0000256" key="1">
    <source>
        <dbReference type="SAM" id="Coils"/>
    </source>
</evidence>
<comment type="caution">
    <text evidence="2">The sequence shown here is derived from an EMBL/GenBank/DDBJ whole genome shotgun (WGS) entry which is preliminary data.</text>
</comment>
<sequence length="308" mass="35033">MTHARLLDAVRNGDLVRLGEDGPAGGEQRTALKACRDRQSGLWGLRCGNKITVIPQYREVFDICANRAAVRFKDGRTGVVDKSGVLMVVTGCCRRLRFLKGELLSVTKEDGSDCYTDLKTNRTYQERPVVFSYGGIELLRVGETFHSRTRKAYTSMHGLHKDSLCFYGFYLKIPDYRVPKSCRLVDPVWSAIFDVFACVLEGDDEEVYWCCGCLADRSIVVMDGEGNYYHVEKGKGKRYIACNAPKAGEADFASVVEGLRKEAGRRAESVQRERQQNEEEKRRKRLEEIKDVLPFRMGMKWGLKWGDR</sequence>
<evidence type="ECO:0000313" key="2">
    <source>
        <dbReference type="EMBL" id="RGL82285.1"/>
    </source>
</evidence>
<feature type="non-terminal residue" evidence="2">
    <location>
        <position position="308"/>
    </location>
</feature>
<dbReference type="AlphaFoldDB" id="A0A3E4SW02"/>
<dbReference type="EMBL" id="QSSN01000030">
    <property type="protein sequence ID" value="RGL82285.1"/>
    <property type="molecule type" value="Genomic_DNA"/>
</dbReference>
<proteinExistence type="predicted"/>
<feature type="coiled-coil region" evidence="1">
    <location>
        <begin position="260"/>
        <end position="292"/>
    </location>
</feature>
<organism evidence="2 3">
    <name type="scientific">Phocaeicola vulgatus</name>
    <name type="common">Bacteroides vulgatus</name>
    <dbReference type="NCBI Taxonomy" id="821"/>
    <lineage>
        <taxon>Bacteria</taxon>
        <taxon>Pseudomonadati</taxon>
        <taxon>Bacteroidota</taxon>
        <taxon>Bacteroidia</taxon>
        <taxon>Bacteroidales</taxon>
        <taxon>Bacteroidaceae</taxon>
        <taxon>Phocaeicola</taxon>
    </lineage>
</organism>
<protein>
    <submittedName>
        <fullName evidence="2">Uncharacterized protein</fullName>
    </submittedName>
</protein>
<accession>A0A3E4SW02</accession>
<name>A0A3E4SW02_PHOVU</name>
<evidence type="ECO:0000313" key="3">
    <source>
        <dbReference type="Proteomes" id="UP000261278"/>
    </source>
</evidence>
<dbReference type="Proteomes" id="UP000261278">
    <property type="component" value="Unassembled WGS sequence"/>
</dbReference>
<gene>
    <name evidence="2" type="ORF">DXC44_18685</name>
</gene>